<dbReference type="InterPro" id="IPR000375">
    <property type="entry name" value="Dynamin_stalk"/>
</dbReference>
<dbReference type="GO" id="GO:0005737">
    <property type="term" value="C:cytoplasm"/>
    <property type="evidence" value="ECO:0007669"/>
    <property type="project" value="UniProtKB-ARBA"/>
</dbReference>
<dbReference type="eggNOG" id="KOG0446">
    <property type="taxonomic scope" value="Eukaryota"/>
</dbReference>
<dbReference type="InterPro" id="IPR001401">
    <property type="entry name" value="Dynamin_GTPase"/>
</dbReference>
<dbReference type="AlphaFoldDB" id="D7KWT2"/>
<dbReference type="EMBL" id="GL348714">
    <property type="protein sequence ID" value="EFH64395.1"/>
    <property type="molecule type" value="Genomic_DNA"/>
</dbReference>
<dbReference type="InterPro" id="IPR027417">
    <property type="entry name" value="P-loop_NTPase"/>
</dbReference>
<dbReference type="GO" id="GO:0005874">
    <property type="term" value="C:microtubule"/>
    <property type="evidence" value="ECO:0007669"/>
    <property type="project" value="TreeGrafter"/>
</dbReference>
<dbReference type="GO" id="GO:0008017">
    <property type="term" value="F:microtubule binding"/>
    <property type="evidence" value="ECO:0007669"/>
    <property type="project" value="TreeGrafter"/>
</dbReference>
<dbReference type="Pfam" id="PF01031">
    <property type="entry name" value="Dynamin_M"/>
    <property type="match status" value="1"/>
</dbReference>
<dbReference type="FunFam" id="3.40.50.300:FF:001237">
    <property type="entry name" value="Dynamin-related protein 4C"/>
    <property type="match status" value="1"/>
</dbReference>
<keyword evidence="2" id="KW-0342">GTP-binding</keyword>
<dbReference type="HOGENOM" id="CLU_008964_8_3_1"/>
<dbReference type="InterPro" id="IPR030381">
    <property type="entry name" value="G_DYNAMIN_dom"/>
</dbReference>
<evidence type="ECO:0000256" key="3">
    <source>
        <dbReference type="SAM" id="MobiDB-lite"/>
    </source>
</evidence>
<dbReference type="Gramene" id="scaffold_200567.1">
    <property type="protein sequence ID" value="scaffold_200567.1"/>
    <property type="gene ID" value="scaffold_200567.1"/>
</dbReference>
<feature type="compositionally biased region" description="Polar residues" evidence="3">
    <location>
        <begin position="1"/>
        <end position="12"/>
    </location>
</feature>
<name>D7KWT2_ARALL</name>
<keyword evidence="6" id="KW-1185">Reference proteome</keyword>
<dbReference type="SUPFAM" id="SSF52540">
    <property type="entry name" value="P-loop containing nucleoside triphosphate hydrolases"/>
    <property type="match status" value="1"/>
</dbReference>
<evidence type="ECO:0000259" key="4">
    <source>
        <dbReference type="PROSITE" id="PS51718"/>
    </source>
</evidence>
<dbReference type="CDD" id="cd08771">
    <property type="entry name" value="DLP_1"/>
    <property type="match status" value="1"/>
</dbReference>
<dbReference type="InterPro" id="IPR045063">
    <property type="entry name" value="Dynamin_N"/>
</dbReference>
<feature type="region of interest" description="Disordered" evidence="3">
    <location>
        <begin position="1"/>
        <end position="32"/>
    </location>
</feature>
<dbReference type="PANTHER" id="PTHR11566:SF173">
    <property type="entry name" value="DYNAMIN-RELATED PROTEIN 4C"/>
    <property type="match status" value="1"/>
</dbReference>
<gene>
    <name evidence="5" type="ORF">ARALYDRAFT_893493</name>
</gene>
<reference evidence="6" key="1">
    <citation type="journal article" date="2011" name="Nat. Genet.">
        <title>The Arabidopsis lyrata genome sequence and the basis of rapid genome size change.</title>
        <authorList>
            <person name="Hu T.T."/>
            <person name="Pattyn P."/>
            <person name="Bakker E.G."/>
            <person name="Cao J."/>
            <person name="Cheng J.-F."/>
            <person name="Clark R.M."/>
            <person name="Fahlgren N."/>
            <person name="Fawcett J.A."/>
            <person name="Grimwood J."/>
            <person name="Gundlach H."/>
            <person name="Haberer G."/>
            <person name="Hollister J.D."/>
            <person name="Ossowski S."/>
            <person name="Ottilar R.P."/>
            <person name="Salamov A.A."/>
            <person name="Schneeberger K."/>
            <person name="Spannagl M."/>
            <person name="Wang X."/>
            <person name="Yang L."/>
            <person name="Nasrallah M.E."/>
            <person name="Bergelson J."/>
            <person name="Carrington J.C."/>
            <person name="Gaut B.S."/>
            <person name="Schmutz J."/>
            <person name="Mayer K.F.X."/>
            <person name="Van de Peer Y."/>
            <person name="Grigoriev I.V."/>
            <person name="Nordborg M."/>
            <person name="Weigel D."/>
            <person name="Guo Y.-L."/>
        </authorList>
    </citation>
    <scope>NUCLEOTIDE SEQUENCE [LARGE SCALE GENOMIC DNA]</scope>
    <source>
        <strain evidence="6">cv. MN47</strain>
    </source>
</reference>
<dbReference type="PRINTS" id="PR00195">
    <property type="entry name" value="DYNAMIN"/>
</dbReference>
<sequence length="442" mass="49166">MGVSKTSTSLGTVESKPQEEVVPTEAPIESSHNEDTVLEAVETNPQEDTVPIVAPISSYNDPILDISDRLRNLDLMKEGIQVPTIVVIGDQSSGKTSVLESLAGIRLPRGQRTTFPLVMRLQRSPCPESEIWLEYDDKRVDTDEEHLADAICTAAEAIAGSVKGVSDTPLTLHVKKDGVPDLTLVDLPGITRVSVNGQPRTIYEQISRMIMKYIKPEESIILNVLPATVDFTTCESVRMSKKVDKTGERTLAVVTKVDMAPEGVLEKVTADEVSIGLGYVCVRNRIGEETFEEARREEESLFGTHPFLSMIEKDIVGIPVLAQKLMQIQEVMISRAAAKPSEPPLRRSKRGRIPNRKYLHISRRYGNDVEVVLSPVITKYSDNFPHFQSNTQQSFISSVFHDENKLYCFSLSGFGNVKISHQRKNHTHLLQQAFDMKINGLS</sequence>
<evidence type="ECO:0000256" key="1">
    <source>
        <dbReference type="ARBA" id="ARBA00022741"/>
    </source>
</evidence>
<dbReference type="Pfam" id="PF00350">
    <property type="entry name" value="Dynamin_N"/>
    <property type="match status" value="1"/>
</dbReference>
<evidence type="ECO:0000256" key="2">
    <source>
        <dbReference type="ARBA" id="ARBA00023134"/>
    </source>
</evidence>
<dbReference type="PROSITE" id="PS51718">
    <property type="entry name" value="G_DYNAMIN_2"/>
    <property type="match status" value="1"/>
</dbReference>
<dbReference type="GO" id="GO:0005525">
    <property type="term" value="F:GTP binding"/>
    <property type="evidence" value="ECO:0007669"/>
    <property type="project" value="UniProtKB-KW"/>
</dbReference>
<evidence type="ECO:0000313" key="6">
    <source>
        <dbReference type="Proteomes" id="UP000008694"/>
    </source>
</evidence>
<dbReference type="STRING" id="81972.D7KWT2"/>
<evidence type="ECO:0000313" key="5">
    <source>
        <dbReference type="EMBL" id="EFH64395.1"/>
    </source>
</evidence>
<organism evidence="6">
    <name type="scientific">Arabidopsis lyrata subsp. lyrata</name>
    <name type="common">Lyre-leaved rock-cress</name>
    <dbReference type="NCBI Taxonomy" id="81972"/>
    <lineage>
        <taxon>Eukaryota</taxon>
        <taxon>Viridiplantae</taxon>
        <taxon>Streptophyta</taxon>
        <taxon>Embryophyta</taxon>
        <taxon>Tracheophyta</taxon>
        <taxon>Spermatophyta</taxon>
        <taxon>Magnoliopsida</taxon>
        <taxon>eudicotyledons</taxon>
        <taxon>Gunneridae</taxon>
        <taxon>Pentapetalae</taxon>
        <taxon>rosids</taxon>
        <taxon>malvids</taxon>
        <taxon>Brassicales</taxon>
        <taxon>Brassicaceae</taxon>
        <taxon>Camelineae</taxon>
        <taxon>Arabidopsis</taxon>
    </lineage>
</organism>
<feature type="domain" description="Dynamin-type G" evidence="4">
    <location>
        <begin position="79"/>
        <end position="338"/>
    </location>
</feature>
<dbReference type="Proteomes" id="UP000008694">
    <property type="component" value="Unassembled WGS sequence"/>
</dbReference>
<protein>
    <recommendedName>
        <fullName evidence="4">Dynamin-type G domain-containing protein</fullName>
    </recommendedName>
</protein>
<dbReference type="GO" id="GO:0016020">
    <property type="term" value="C:membrane"/>
    <property type="evidence" value="ECO:0007669"/>
    <property type="project" value="TreeGrafter"/>
</dbReference>
<dbReference type="InterPro" id="IPR022812">
    <property type="entry name" value="Dynamin"/>
</dbReference>
<dbReference type="SMART" id="SM00053">
    <property type="entry name" value="DYNc"/>
    <property type="match status" value="1"/>
</dbReference>
<dbReference type="Gene3D" id="3.40.50.300">
    <property type="entry name" value="P-loop containing nucleotide triphosphate hydrolases"/>
    <property type="match status" value="1"/>
</dbReference>
<dbReference type="PANTHER" id="PTHR11566">
    <property type="entry name" value="DYNAMIN"/>
    <property type="match status" value="1"/>
</dbReference>
<keyword evidence="1" id="KW-0547">Nucleotide-binding</keyword>
<proteinExistence type="predicted"/>
<accession>D7KWT2</accession>
<dbReference type="GO" id="GO:0003924">
    <property type="term" value="F:GTPase activity"/>
    <property type="evidence" value="ECO:0007669"/>
    <property type="project" value="InterPro"/>
</dbReference>